<evidence type="ECO:0000256" key="1">
    <source>
        <dbReference type="ARBA" id="ARBA00010307"/>
    </source>
</evidence>
<protein>
    <submittedName>
        <fullName evidence="4">Uncharacterized protein</fullName>
    </submittedName>
</protein>
<evidence type="ECO:0000313" key="5">
    <source>
        <dbReference type="Proteomes" id="UP000019484"/>
    </source>
</evidence>
<dbReference type="InterPro" id="IPR016123">
    <property type="entry name" value="Mog1/PsbP_a/b/a-sand"/>
</dbReference>
<evidence type="ECO:0000256" key="2">
    <source>
        <dbReference type="ARBA" id="ARBA00022448"/>
    </source>
</evidence>
<gene>
    <name evidence="4" type="ORF">A1O1_06154</name>
</gene>
<dbReference type="GO" id="GO:0006606">
    <property type="term" value="P:protein import into nucleus"/>
    <property type="evidence" value="ECO:0007669"/>
    <property type="project" value="TreeGrafter"/>
</dbReference>
<comment type="caution">
    <text evidence="4">The sequence shown here is derived from an EMBL/GenBank/DDBJ whole genome shotgun (WGS) entry which is preliminary data.</text>
</comment>
<dbReference type="STRING" id="1182541.W9Y958"/>
<dbReference type="RefSeq" id="XP_007725224.1">
    <property type="nucleotide sequence ID" value="XM_007727034.1"/>
</dbReference>
<evidence type="ECO:0000313" key="4">
    <source>
        <dbReference type="EMBL" id="EXJ85786.1"/>
    </source>
</evidence>
<dbReference type="GO" id="GO:0005634">
    <property type="term" value="C:nucleus"/>
    <property type="evidence" value="ECO:0007669"/>
    <property type="project" value="TreeGrafter"/>
</dbReference>
<dbReference type="AlphaFoldDB" id="W9Y958"/>
<dbReference type="OrthoDB" id="10255285at2759"/>
<dbReference type="Gene3D" id="3.40.1000.10">
    <property type="entry name" value="Mog1/PsbP, alpha/beta/alpha sandwich"/>
    <property type="match status" value="1"/>
</dbReference>
<dbReference type="PANTHER" id="PTHR15837">
    <property type="entry name" value="RAN GUANINE NUCLEOTIDE RELEASE FACTOR"/>
    <property type="match status" value="1"/>
</dbReference>
<dbReference type="GeneID" id="19161023"/>
<dbReference type="PANTHER" id="PTHR15837:SF0">
    <property type="entry name" value="RAN GUANINE NUCLEOTIDE RELEASE FACTOR"/>
    <property type="match status" value="1"/>
</dbReference>
<evidence type="ECO:0000256" key="3">
    <source>
        <dbReference type="ARBA" id="ARBA00022927"/>
    </source>
</evidence>
<proteinExistence type="inferred from homology"/>
<dbReference type="HOGENOM" id="CLU_081345_1_1_1"/>
<dbReference type="SUPFAM" id="SSF55724">
    <property type="entry name" value="Mog1p/PsbP-like"/>
    <property type="match status" value="1"/>
</dbReference>
<reference evidence="4 5" key="1">
    <citation type="submission" date="2013-03" db="EMBL/GenBank/DDBJ databases">
        <title>The Genome Sequence of Capronia coronata CBS 617.96.</title>
        <authorList>
            <consortium name="The Broad Institute Genomics Platform"/>
            <person name="Cuomo C."/>
            <person name="de Hoog S."/>
            <person name="Gorbushina A."/>
            <person name="Walker B."/>
            <person name="Young S.K."/>
            <person name="Zeng Q."/>
            <person name="Gargeya S."/>
            <person name="Fitzgerald M."/>
            <person name="Haas B."/>
            <person name="Abouelleil A."/>
            <person name="Allen A.W."/>
            <person name="Alvarado L."/>
            <person name="Arachchi H.M."/>
            <person name="Berlin A.M."/>
            <person name="Chapman S.B."/>
            <person name="Gainer-Dewar J."/>
            <person name="Goldberg J."/>
            <person name="Griggs A."/>
            <person name="Gujja S."/>
            <person name="Hansen M."/>
            <person name="Howarth C."/>
            <person name="Imamovic A."/>
            <person name="Ireland A."/>
            <person name="Larimer J."/>
            <person name="McCowan C."/>
            <person name="Murphy C."/>
            <person name="Pearson M."/>
            <person name="Poon T.W."/>
            <person name="Priest M."/>
            <person name="Roberts A."/>
            <person name="Saif S."/>
            <person name="Shea T."/>
            <person name="Sisk P."/>
            <person name="Sykes S."/>
            <person name="Wortman J."/>
            <person name="Nusbaum C."/>
            <person name="Birren B."/>
        </authorList>
    </citation>
    <scope>NUCLEOTIDE SEQUENCE [LARGE SCALE GENOMIC DNA]</scope>
    <source>
        <strain evidence="4 5">CBS 617.96</strain>
    </source>
</reference>
<accession>W9Y958</accession>
<keyword evidence="3" id="KW-0653">Protein transport</keyword>
<dbReference type="Proteomes" id="UP000019484">
    <property type="component" value="Unassembled WGS sequence"/>
</dbReference>
<dbReference type="InterPro" id="IPR007681">
    <property type="entry name" value="Mog1"/>
</dbReference>
<sequence length="261" mass="27788">MATTYGIRDLYGGAMTVELPVDLIDSSDLRQIPDHQEVFLSPTTLTSLIFEINDYADGGHLDYPTTTTTTTTRPDGTTTTTTTTVVNGTSTSVSVPASIPVSGDQAETETQTAQNDAEAAKFHFTDVISPPDTLASPLPTPQRVTLQRPSLAAYPAYIVTGNIRSHDQSRRAEPPTAATATAATSASLSSSTANQLQSLVHQIQLLIRMEDYATDLCVRVNVPLKELVDNNEVAAEAAFARDLIASVVATLDVVDFGLFGN</sequence>
<keyword evidence="5" id="KW-1185">Reference proteome</keyword>
<name>W9Y958_9EURO</name>
<keyword evidence="2" id="KW-0813">Transport</keyword>
<dbReference type="Pfam" id="PF04603">
    <property type="entry name" value="Mog1"/>
    <property type="match status" value="1"/>
</dbReference>
<organism evidence="4 5">
    <name type="scientific">Capronia coronata CBS 617.96</name>
    <dbReference type="NCBI Taxonomy" id="1182541"/>
    <lineage>
        <taxon>Eukaryota</taxon>
        <taxon>Fungi</taxon>
        <taxon>Dikarya</taxon>
        <taxon>Ascomycota</taxon>
        <taxon>Pezizomycotina</taxon>
        <taxon>Eurotiomycetes</taxon>
        <taxon>Chaetothyriomycetidae</taxon>
        <taxon>Chaetothyriales</taxon>
        <taxon>Herpotrichiellaceae</taxon>
        <taxon>Capronia</taxon>
    </lineage>
</organism>
<dbReference type="eggNOG" id="ENOG502SBJN">
    <property type="taxonomic scope" value="Eukaryota"/>
</dbReference>
<comment type="similarity">
    <text evidence="1">Belongs to the MOG1 family.</text>
</comment>
<dbReference type="GO" id="GO:0005085">
    <property type="term" value="F:guanyl-nucleotide exchange factor activity"/>
    <property type="evidence" value="ECO:0007669"/>
    <property type="project" value="TreeGrafter"/>
</dbReference>
<dbReference type="EMBL" id="AMWN01000005">
    <property type="protein sequence ID" value="EXJ85786.1"/>
    <property type="molecule type" value="Genomic_DNA"/>
</dbReference>
<dbReference type="GO" id="GO:0031267">
    <property type="term" value="F:small GTPase binding"/>
    <property type="evidence" value="ECO:0007669"/>
    <property type="project" value="TreeGrafter"/>
</dbReference>